<dbReference type="AlphaFoldDB" id="A0A6S7JTK7"/>
<dbReference type="SUPFAM" id="SSF54160">
    <property type="entry name" value="Chromo domain-like"/>
    <property type="match status" value="1"/>
</dbReference>
<dbReference type="SMART" id="SM00298">
    <property type="entry name" value="CHROMO"/>
    <property type="match status" value="1"/>
</dbReference>
<dbReference type="PROSITE" id="PS50013">
    <property type="entry name" value="CHROMO_2"/>
    <property type="match status" value="1"/>
</dbReference>
<comment type="caution">
    <text evidence="3">The sequence shown here is derived from an EMBL/GenBank/DDBJ whole genome shotgun (WGS) entry which is preliminary data.</text>
</comment>
<dbReference type="Gene3D" id="2.40.50.40">
    <property type="match status" value="1"/>
</dbReference>
<dbReference type="InterPro" id="IPR051219">
    <property type="entry name" value="Heterochromatin_chromo-domain"/>
</dbReference>
<gene>
    <name evidence="3" type="ORF">PACLA_8A025097</name>
</gene>
<comment type="subcellular location">
    <subcellularLocation>
        <location evidence="1">Nucleus</location>
    </subcellularLocation>
</comment>
<reference evidence="3" key="1">
    <citation type="submission" date="2020-04" db="EMBL/GenBank/DDBJ databases">
        <authorList>
            <person name="Alioto T."/>
            <person name="Alioto T."/>
            <person name="Gomez Garrido J."/>
        </authorList>
    </citation>
    <scope>NUCLEOTIDE SEQUENCE</scope>
    <source>
        <strain evidence="3">A484AB</strain>
    </source>
</reference>
<keyword evidence="2" id="KW-0539">Nucleus</keyword>
<evidence type="ECO:0000313" key="4">
    <source>
        <dbReference type="Proteomes" id="UP001152795"/>
    </source>
</evidence>
<dbReference type="PANTHER" id="PTHR22812">
    <property type="entry name" value="CHROMOBOX PROTEIN"/>
    <property type="match status" value="1"/>
</dbReference>
<dbReference type="InterPro" id="IPR000953">
    <property type="entry name" value="Chromo/chromo_shadow_dom"/>
</dbReference>
<evidence type="ECO:0000256" key="2">
    <source>
        <dbReference type="ARBA" id="ARBA00023242"/>
    </source>
</evidence>
<dbReference type="InterPro" id="IPR023780">
    <property type="entry name" value="Chromo_domain"/>
</dbReference>
<proteinExistence type="predicted"/>
<dbReference type="CDD" id="cd00024">
    <property type="entry name" value="CD_CSD"/>
    <property type="match status" value="1"/>
</dbReference>
<dbReference type="OrthoDB" id="5959797at2759"/>
<protein>
    <submittedName>
        <fullName evidence="3">Uncharacterized protein</fullName>
    </submittedName>
</protein>
<dbReference type="Pfam" id="PF00385">
    <property type="entry name" value="Chromo"/>
    <property type="match status" value="1"/>
</dbReference>
<accession>A0A6S7JTK7</accession>
<sequence>MAANNISSKRAGKIVDYKQLNALSSVVLYDTGKKKKNASFYEVERVITRRRVCHGYEYLIKSKGWSLETSTWEPSENLSPDLLRNYEEPPITNERLQVASSQFACGVTSALRSRRSAPVYITIDLDVWRYVVFEKGVPSEHRGHHLFKMEDFRKFKYLPENWWYNLNGDGNGISVDFPLKAKPILSWSPKKYTKKDGKMVEAKRFPVEKVCLTIIRKSCVAEQI</sequence>
<dbReference type="GO" id="GO:0005634">
    <property type="term" value="C:nucleus"/>
    <property type="evidence" value="ECO:0007669"/>
    <property type="project" value="UniProtKB-SubCell"/>
</dbReference>
<evidence type="ECO:0000256" key="1">
    <source>
        <dbReference type="ARBA" id="ARBA00004123"/>
    </source>
</evidence>
<organism evidence="3 4">
    <name type="scientific">Paramuricea clavata</name>
    <name type="common">Red gorgonian</name>
    <name type="synonym">Violescent sea-whip</name>
    <dbReference type="NCBI Taxonomy" id="317549"/>
    <lineage>
        <taxon>Eukaryota</taxon>
        <taxon>Metazoa</taxon>
        <taxon>Cnidaria</taxon>
        <taxon>Anthozoa</taxon>
        <taxon>Octocorallia</taxon>
        <taxon>Malacalcyonacea</taxon>
        <taxon>Plexauridae</taxon>
        <taxon>Paramuricea</taxon>
    </lineage>
</organism>
<dbReference type="InterPro" id="IPR016197">
    <property type="entry name" value="Chromo-like_dom_sf"/>
</dbReference>
<dbReference type="EMBL" id="CACRXK020007944">
    <property type="protein sequence ID" value="CAB4013608.1"/>
    <property type="molecule type" value="Genomic_DNA"/>
</dbReference>
<keyword evidence="4" id="KW-1185">Reference proteome</keyword>
<dbReference type="Proteomes" id="UP001152795">
    <property type="component" value="Unassembled WGS sequence"/>
</dbReference>
<name>A0A6S7JTK7_PARCT</name>
<evidence type="ECO:0000313" key="3">
    <source>
        <dbReference type="EMBL" id="CAB4013608.1"/>
    </source>
</evidence>